<evidence type="ECO:0000313" key="11">
    <source>
        <dbReference type="EMBL" id="MFC4348601.1"/>
    </source>
</evidence>
<dbReference type="SMART" id="SM00382">
    <property type="entry name" value="AAA"/>
    <property type="match status" value="1"/>
</dbReference>
<dbReference type="EMBL" id="JBHSCR010000013">
    <property type="protein sequence ID" value="MFC4348601.1"/>
    <property type="molecule type" value="Genomic_DNA"/>
</dbReference>
<evidence type="ECO:0000256" key="2">
    <source>
        <dbReference type="ARBA" id="ARBA00022840"/>
    </source>
</evidence>
<dbReference type="PANTHER" id="PTHR32071:SF117">
    <property type="entry name" value="PTS-DEPENDENT DIHYDROXYACETONE KINASE OPERON REGULATORY PROTEIN-RELATED"/>
    <property type="match status" value="1"/>
</dbReference>
<accession>A0ABV8UCK3</accession>
<dbReference type="Pfam" id="PF25601">
    <property type="entry name" value="AAA_lid_14"/>
    <property type="match status" value="1"/>
</dbReference>
<dbReference type="InterPro" id="IPR027417">
    <property type="entry name" value="P-loop_NTPase"/>
</dbReference>
<dbReference type="SUPFAM" id="SSF52172">
    <property type="entry name" value="CheY-like"/>
    <property type="match status" value="1"/>
</dbReference>
<evidence type="ECO:0000313" key="12">
    <source>
        <dbReference type="Proteomes" id="UP001595776"/>
    </source>
</evidence>
<dbReference type="Pfam" id="PF02954">
    <property type="entry name" value="HTH_8"/>
    <property type="match status" value="1"/>
</dbReference>
<keyword evidence="3" id="KW-0902">Two-component regulatory system</keyword>
<keyword evidence="2" id="KW-0067">ATP-binding</keyword>
<name>A0ABV8UCK3_9PROT</name>
<evidence type="ECO:0000259" key="10">
    <source>
        <dbReference type="PROSITE" id="PS50110"/>
    </source>
</evidence>
<dbReference type="CDD" id="cd00009">
    <property type="entry name" value="AAA"/>
    <property type="match status" value="1"/>
</dbReference>
<evidence type="ECO:0000256" key="4">
    <source>
        <dbReference type="ARBA" id="ARBA00023015"/>
    </source>
</evidence>
<feature type="domain" description="Sigma-54 factor interaction" evidence="9">
    <location>
        <begin position="165"/>
        <end position="394"/>
    </location>
</feature>
<keyword evidence="5" id="KW-0238">DNA-binding</keyword>
<evidence type="ECO:0000256" key="8">
    <source>
        <dbReference type="PROSITE-ProRule" id="PRU00169"/>
    </source>
</evidence>
<keyword evidence="12" id="KW-1185">Reference proteome</keyword>
<dbReference type="SMART" id="SM00448">
    <property type="entry name" value="REC"/>
    <property type="match status" value="1"/>
</dbReference>
<evidence type="ECO:0000256" key="1">
    <source>
        <dbReference type="ARBA" id="ARBA00022741"/>
    </source>
</evidence>
<dbReference type="Pfam" id="PF00072">
    <property type="entry name" value="Response_reg"/>
    <property type="match status" value="1"/>
</dbReference>
<protein>
    <submittedName>
        <fullName evidence="11">Sigma-54-dependent transcriptional regulator</fullName>
    </submittedName>
</protein>
<keyword evidence="4" id="KW-0805">Transcription regulation</keyword>
<comment type="caution">
    <text evidence="11">The sequence shown here is derived from an EMBL/GenBank/DDBJ whole genome shotgun (WGS) entry which is preliminary data.</text>
</comment>
<dbReference type="InterPro" id="IPR011006">
    <property type="entry name" value="CheY-like_superfamily"/>
</dbReference>
<dbReference type="Pfam" id="PF00158">
    <property type="entry name" value="Sigma54_activat"/>
    <property type="match status" value="1"/>
</dbReference>
<dbReference type="InterPro" id="IPR003593">
    <property type="entry name" value="AAA+_ATPase"/>
</dbReference>
<organism evidence="11 12">
    <name type="scientific">Kordiimonas lipolytica</name>
    <dbReference type="NCBI Taxonomy" id="1662421"/>
    <lineage>
        <taxon>Bacteria</taxon>
        <taxon>Pseudomonadati</taxon>
        <taxon>Pseudomonadota</taxon>
        <taxon>Alphaproteobacteria</taxon>
        <taxon>Kordiimonadales</taxon>
        <taxon>Kordiimonadaceae</taxon>
        <taxon>Kordiimonas</taxon>
    </lineage>
</organism>
<dbReference type="CDD" id="cd17596">
    <property type="entry name" value="REC_HupR"/>
    <property type="match status" value="1"/>
</dbReference>
<evidence type="ECO:0000259" key="9">
    <source>
        <dbReference type="PROSITE" id="PS50045"/>
    </source>
</evidence>
<dbReference type="SUPFAM" id="SSF52540">
    <property type="entry name" value="P-loop containing nucleoside triphosphate hydrolases"/>
    <property type="match status" value="1"/>
</dbReference>
<dbReference type="RefSeq" id="WP_068148972.1">
    <property type="nucleotide sequence ID" value="NZ_JBHSCR010000013.1"/>
</dbReference>
<feature type="modified residue" description="4-aspartylphosphate" evidence="8">
    <location>
        <position position="54"/>
    </location>
</feature>
<dbReference type="PRINTS" id="PR01590">
    <property type="entry name" value="HTHFIS"/>
</dbReference>
<dbReference type="Proteomes" id="UP001595776">
    <property type="component" value="Unassembled WGS sequence"/>
</dbReference>
<dbReference type="Gene3D" id="3.40.50.300">
    <property type="entry name" value="P-loop containing nucleotide triphosphate hydrolases"/>
    <property type="match status" value="1"/>
</dbReference>
<feature type="domain" description="Response regulatory" evidence="10">
    <location>
        <begin position="6"/>
        <end position="120"/>
    </location>
</feature>
<dbReference type="InterPro" id="IPR058031">
    <property type="entry name" value="AAA_lid_NorR"/>
</dbReference>
<dbReference type="PANTHER" id="PTHR32071">
    <property type="entry name" value="TRANSCRIPTIONAL REGULATORY PROTEIN"/>
    <property type="match status" value="1"/>
</dbReference>
<evidence type="ECO:0000256" key="6">
    <source>
        <dbReference type="ARBA" id="ARBA00023159"/>
    </source>
</evidence>
<dbReference type="InterPro" id="IPR002197">
    <property type="entry name" value="HTH_Fis"/>
</dbReference>
<keyword evidence="1" id="KW-0547">Nucleotide-binding</keyword>
<reference evidence="12" key="1">
    <citation type="journal article" date="2019" name="Int. J. Syst. Evol. Microbiol.">
        <title>The Global Catalogue of Microorganisms (GCM) 10K type strain sequencing project: providing services to taxonomists for standard genome sequencing and annotation.</title>
        <authorList>
            <consortium name="The Broad Institute Genomics Platform"/>
            <consortium name="The Broad Institute Genome Sequencing Center for Infectious Disease"/>
            <person name="Wu L."/>
            <person name="Ma J."/>
        </authorList>
    </citation>
    <scope>NUCLEOTIDE SEQUENCE [LARGE SCALE GENOMIC DNA]</scope>
    <source>
        <strain evidence="12">CGMCC 1.15304</strain>
    </source>
</reference>
<dbReference type="Gene3D" id="3.40.50.2300">
    <property type="match status" value="1"/>
</dbReference>
<evidence type="ECO:0000256" key="7">
    <source>
        <dbReference type="ARBA" id="ARBA00023163"/>
    </source>
</evidence>
<dbReference type="InterPro" id="IPR002078">
    <property type="entry name" value="Sigma_54_int"/>
</dbReference>
<dbReference type="Gene3D" id="1.10.8.60">
    <property type="match status" value="1"/>
</dbReference>
<dbReference type="SUPFAM" id="SSF46689">
    <property type="entry name" value="Homeodomain-like"/>
    <property type="match status" value="1"/>
</dbReference>
<dbReference type="InterPro" id="IPR025943">
    <property type="entry name" value="Sigma_54_int_dom_ATP-bd_2"/>
</dbReference>
<dbReference type="PROSITE" id="PS00688">
    <property type="entry name" value="SIGMA54_INTERACT_3"/>
    <property type="match status" value="1"/>
</dbReference>
<dbReference type="InterPro" id="IPR025944">
    <property type="entry name" value="Sigma_54_int_dom_CS"/>
</dbReference>
<evidence type="ECO:0000256" key="5">
    <source>
        <dbReference type="ARBA" id="ARBA00023125"/>
    </source>
</evidence>
<dbReference type="PROSITE" id="PS50045">
    <property type="entry name" value="SIGMA54_INTERACT_4"/>
    <property type="match status" value="1"/>
</dbReference>
<dbReference type="InterPro" id="IPR001789">
    <property type="entry name" value="Sig_transdc_resp-reg_receiver"/>
</dbReference>
<dbReference type="PROSITE" id="PS50110">
    <property type="entry name" value="RESPONSE_REGULATORY"/>
    <property type="match status" value="1"/>
</dbReference>
<evidence type="ECO:0000256" key="3">
    <source>
        <dbReference type="ARBA" id="ARBA00023012"/>
    </source>
</evidence>
<dbReference type="InterPro" id="IPR009057">
    <property type="entry name" value="Homeodomain-like_sf"/>
</dbReference>
<sequence>MTDLPSILIVDDEVRSLESLERILGGQFDVKTAKNVAEASEILENEWIQVILCDQRMPDKTGVEFLTDVRSRWPDIIRMIISGYSDPNDIIEGLNEAGIYQYITKPWHPENLILTLENAVRLYKLQREHELLAIELKMSVSNAESKMSDRRNKLRQEYDFNDGIVRSKNSPMNEICETLRQVAPYDVSVVITGASGTGKELAARALHYGSLRWNKPFVVENCGALPDQLLESELFGHKRGAFTGAVTDHVGLFERADGGTVFLDEIGEVSKAFQVKLLRVLQEGEIRPVGSGKSKKVDVRVIAATNKNLEDEVKEGRFRADLYYRLTGMIIHLPSLKDRAGDIPVLAHALLTNTMKKLGKKVQGLDQEAIECLCDYDWPGNVRELQNEIQHMLVVGEEGKLLGANLISRHILHASPTDEEGHLDNFATLEGTLRERVDALEACIIKETLIRHRWNKSQAAKELGLSRVGLRSKLDRFGLENVKPIRTNRKTATGK</sequence>
<proteinExistence type="predicted"/>
<dbReference type="PROSITE" id="PS00676">
    <property type="entry name" value="SIGMA54_INTERACT_2"/>
    <property type="match status" value="1"/>
</dbReference>
<dbReference type="Gene3D" id="1.10.10.60">
    <property type="entry name" value="Homeodomain-like"/>
    <property type="match status" value="1"/>
</dbReference>
<keyword evidence="8" id="KW-0597">Phosphoprotein</keyword>
<gene>
    <name evidence="11" type="ORF">ACFO5Q_12175</name>
</gene>
<keyword evidence="7" id="KW-0804">Transcription</keyword>
<keyword evidence="6" id="KW-0010">Activator</keyword>